<dbReference type="InterPro" id="IPR036928">
    <property type="entry name" value="AS_sf"/>
</dbReference>
<organism evidence="2 3">
    <name type="scientific">Marinoscillum luteum</name>
    <dbReference type="NCBI Taxonomy" id="861051"/>
    <lineage>
        <taxon>Bacteria</taxon>
        <taxon>Pseudomonadati</taxon>
        <taxon>Bacteroidota</taxon>
        <taxon>Cytophagia</taxon>
        <taxon>Cytophagales</taxon>
        <taxon>Reichenbachiellaceae</taxon>
        <taxon>Marinoscillum</taxon>
    </lineage>
</organism>
<dbReference type="PANTHER" id="PTHR11895:SF73">
    <property type="entry name" value="AMIDASE FAMILY PROTEIN"/>
    <property type="match status" value="1"/>
</dbReference>
<dbReference type="SUPFAM" id="SSF75304">
    <property type="entry name" value="Amidase signature (AS) enzymes"/>
    <property type="match status" value="1"/>
</dbReference>
<feature type="domain" description="Amidase" evidence="1">
    <location>
        <begin position="126"/>
        <end position="482"/>
    </location>
</feature>
<evidence type="ECO:0000259" key="1">
    <source>
        <dbReference type="Pfam" id="PF01425"/>
    </source>
</evidence>
<dbReference type="InterPro" id="IPR000120">
    <property type="entry name" value="Amidase"/>
</dbReference>
<dbReference type="InterPro" id="IPR023631">
    <property type="entry name" value="Amidase_dom"/>
</dbReference>
<comment type="caution">
    <text evidence="2">The sequence shown here is derived from an EMBL/GenBank/DDBJ whole genome shotgun (WGS) entry which is preliminary data.</text>
</comment>
<accession>A0ABW7NHE0</accession>
<protein>
    <submittedName>
        <fullName evidence="2">Amidase</fullName>
    </submittedName>
</protein>
<name>A0ABW7NHE0_9BACT</name>
<reference evidence="2 3" key="1">
    <citation type="journal article" date="2013" name="Int. J. Syst. Evol. Microbiol.">
        <title>Marinoscillum luteum sp. nov., isolated from marine sediment.</title>
        <authorList>
            <person name="Cha I.T."/>
            <person name="Park S.J."/>
            <person name="Kim S.J."/>
            <person name="Kim J.G."/>
            <person name="Jung M.Y."/>
            <person name="Shin K.S."/>
            <person name="Kwon K.K."/>
            <person name="Yang S.H."/>
            <person name="Seo Y.S."/>
            <person name="Rhee S.K."/>
        </authorList>
    </citation>
    <scope>NUCLEOTIDE SEQUENCE [LARGE SCALE GENOMIC DNA]</scope>
    <source>
        <strain evidence="2 3">KCTC 23939</strain>
    </source>
</reference>
<evidence type="ECO:0000313" key="2">
    <source>
        <dbReference type="EMBL" id="MFH6985549.1"/>
    </source>
</evidence>
<dbReference type="RefSeq" id="WP_395418978.1">
    <property type="nucleotide sequence ID" value="NZ_JBIPKE010000020.1"/>
</dbReference>
<dbReference type="Pfam" id="PF01425">
    <property type="entry name" value="Amidase"/>
    <property type="match status" value="1"/>
</dbReference>
<dbReference type="PANTHER" id="PTHR11895">
    <property type="entry name" value="TRANSAMIDASE"/>
    <property type="match status" value="1"/>
</dbReference>
<evidence type="ECO:0000313" key="3">
    <source>
        <dbReference type="Proteomes" id="UP001610063"/>
    </source>
</evidence>
<sequence>MRKLIFTVITCLSVLVVQGQQDSIFQAMKLFGLDFTQEEVDSLRGGLEDNLSDFQKIRMQPLPNDLPYSLVFVPPVNLDYISSEQLEVDFQLPGQVEMPAKIEELAFYSVAELSVLLQTRKVTSLELTKMYLSRLKRFGDTLQCVVSLTEELAMEQAKQADEEIAAGRYRGPLHGIPYGVKDLLAVEGYKTTWGAMPFKDQEINYTATVVEKLEAAGAVLVAKLTLGALAWGDVWYGGVTKNPWNLEQGSSGSSAGPASAVAAGLVPFAIGSETWGSIVSPSNRCGIMGLRPTFGRVSKYGAMALSWSMDKLGPMCRDATDLALVFDAIRGSDGKDLEVLKDYPFNYEYEADKVKNLRVGYLKGIFEASGYNKSNDSTTLVLLRNQGIKMIEKELPAEIPTSALGFILSAEAAAAFDELTRSNQDDELTRQIINAWPNVLRSARFIPAVEYIQANRLRYLLVQQFNEMMADIDVLIAPSFGGDQLLMTNLTGHPCVVLPNGSYEAGSSGTITLIGNHFDEASILSFARYLQALTPFEDEHPQMFTP</sequence>
<dbReference type="Proteomes" id="UP001610063">
    <property type="component" value="Unassembled WGS sequence"/>
</dbReference>
<dbReference type="EMBL" id="JBIPKE010000020">
    <property type="protein sequence ID" value="MFH6985549.1"/>
    <property type="molecule type" value="Genomic_DNA"/>
</dbReference>
<gene>
    <name evidence="2" type="ORF">ACHKAR_19005</name>
</gene>
<dbReference type="Gene3D" id="3.90.1300.10">
    <property type="entry name" value="Amidase signature (AS) domain"/>
    <property type="match status" value="1"/>
</dbReference>
<proteinExistence type="predicted"/>
<keyword evidence="3" id="KW-1185">Reference proteome</keyword>